<dbReference type="InterPro" id="IPR027417">
    <property type="entry name" value="P-loop_NTPase"/>
</dbReference>
<sequence length="171" mass="19839">MALESLAAASILRPTPAKHTDFFAYHTFIGPWLHRQSGVKFDTVALMREPLDWLRSWYRFKLRDELDQPGIGPGQPDFVDFARKFSATGDPAYRGICSQSQFLTCDDQRVDRIYKYEEIGTFVQFLEDRMDCHIELPRVNVPPAVATDLTPAQEEDLRQLLRRDMDLYHSL</sequence>
<gene>
    <name evidence="1" type="ORF">PAF17_00680</name>
</gene>
<organism evidence="1 2">
    <name type="scientific">Paracoccus onchidii</name>
    <dbReference type="NCBI Taxonomy" id="3017813"/>
    <lineage>
        <taxon>Bacteria</taxon>
        <taxon>Pseudomonadati</taxon>
        <taxon>Pseudomonadota</taxon>
        <taxon>Alphaproteobacteria</taxon>
        <taxon>Rhodobacterales</taxon>
        <taxon>Paracoccaceae</taxon>
        <taxon>Paracoccus</taxon>
    </lineage>
</organism>
<evidence type="ECO:0008006" key="3">
    <source>
        <dbReference type="Google" id="ProtNLM"/>
    </source>
</evidence>
<reference evidence="1" key="1">
    <citation type="submission" date="2022-12" db="EMBL/GenBank/DDBJ databases">
        <title>Paracoccus onchidii sp. nov., isolated from a marine invertebrate from the South China Sea.</title>
        <authorList>
            <person name="Xu S."/>
            <person name="Liu Z."/>
            <person name="Xu Y."/>
        </authorList>
    </citation>
    <scope>NUCLEOTIDE SEQUENCE</scope>
    <source>
        <strain evidence="1">Z330</strain>
    </source>
</reference>
<evidence type="ECO:0000313" key="2">
    <source>
        <dbReference type="Proteomes" id="UP001165641"/>
    </source>
</evidence>
<dbReference type="EMBL" id="JAQBIE010000001">
    <property type="protein sequence ID" value="MDB6176019.1"/>
    <property type="molecule type" value="Genomic_DNA"/>
</dbReference>
<protein>
    <recommendedName>
        <fullName evidence="3">Sulfotransferase family protein</fullName>
    </recommendedName>
</protein>
<keyword evidence="2" id="KW-1185">Reference proteome</keyword>
<dbReference type="Proteomes" id="UP001165641">
    <property type="component" value="Unassembled WGS sequence"/>
</dbReference>
<comment type="caution">
    <text evidence="1">The sequence shown here is derived from an EMBL/GenBank/DDBJ whole genome shotgun (WGS) entry which is preliminary data.</text>
</comment>
<dbReference type="SUPFAM" id="SSF52540">
    <property type="entry name" value="P-loop containing nucleoside triphosphate hydrolases"/>
    <property type="match status" value="1"/>
</dbReference>
<evidence type="ECO:0000313" key="1">
    <source>
        <dbReference type="EMBL" id="MDB6176019.1"/>
    </source>
</evidence>
<accession>A0ABT4Z9K2</accession>
<dbReference type="RefSeq" id="WP_271887150.1">
    <property type="nucleotide sequence ID" value="NZ_JAQBIE010000001.1"/>
</dbReference>
<proteinExistence type="predicted"/>
<name>A0ABT4Z9K2_9RHOB</name>